<accession>A0A9R1VVW8</accession>
<gene>
    <name evidence="1" type="ORF">LSAT_V11C400163510</name>
</gene>
<protein>
    <submittedName>
        <fullName evidence="1">Uncharacterized protein</fullName>
    </submittedName>
</protein>
<evidence type="ECO:0000313" key="2">
    <source>
        <dbReference type="Proteomes" id="UP000235145"/>
    </source>
</evidence>
<evidence type="ECO:0000313" key="1">
    <source>
        <dbReference type="EMBL" id="KAJ0211932.1"/>
    </source>
</evidence>
<name>A0A9R1VVW8_LACSA</name>
<dbReference type="InterPro" id="IPR052579">
    <property type="entry name" value="Zinc_finger_SWIM"/>
</dbReference>
<organism evidence="1 2">
    <name type="scientific">Lactuca sativa</name>
    <name type="common">Garden lettuce</name>
    <dbReference type="NCBI Taxonomy" id="4236"/>
    <lineage>
        <taxon>Eukaryota</taxon>
        <taxon>Viridiplantae</taxon>
        <taxon>Streptophyta</taxon>
        <taxon>Embryophyta</taxon>
        <taxon>Tracheophyta</taxon>
        <taxon>Spermatophyta</taxon>
        <taxon>Magnoliopsida</taxon>
        <taxon>eudicotyledons</taxon>
        <taxon>Gunneridae</taxon>
        <taxon>Pentapetalae</taxon>
        <taxon>asterids</taxon>
        <taxon>campanulids</taxon>
        <taxon>Asterales</taxon>
        <taxon>Asteraceae</taxon>
        <taxon>Cichorioideae</taxon>
        <taxon>Cichorieae</taxon>
        <taxon>Lactucinae</taxon>
        <taxon>Lactuca</taxon>
    </lineage>
</organism>
<sequence>MHVKQCFQMRHGYFVDDILSKKNLKISSKIITLDEDLSNIDGIHGKLQTTTINVDKLSTKACLLTILLNRVMRYINDTWLNKYKEMFVSVWVDQHLNFGNSTTNRAEIVQSQLTSINQNFENSLTVRYNHHNLSCFQLLCGHVSNQALDIIL</sequence>
<proteinExistence type="predicted"/>
<dbReference type="EMBL" id="NBSK02000004">
    <property type="protein sequence ID" value="KAJ0211932.1"/>
    <property type="molecule type" value="Genomic_DNA"/>
</dbReference>
<comment type="caution">
    <text evidence="1">The sequence shown here is derived from an EMBL/GenBank/DDBJ whole genome shotgun (WGS) entry which is preliminary data.</text>
</comment>
<dbReference type="PANTHER" id="PTHR31569:SF4">
    <property type="entry name" value="SWIM-TYPE DOMAIN-CONTAINING PROTEIN"/>
    <property type="match status" value="1"/>
</dbReference>
<reference evidence="1 2" key="1">
    <citation type="journal article" date="2017" name="Nat. Commun.">
        <title>Genome assembly with in vitro proximity ligation data and whole-genome triplication in lettuce.</title>
        <authorList>
            <person name="Reyes-Chin-Wo S."/>
            <person name="Wang Z."/>
            <person name="Yang X."/>
            <person name="Kozik A."/>
            <person name="Arikit S."/>
            <person name="Song C."/>
            <person name="Xia L."/>
            <person name="Froenicke L."/>
            <person name="Lavelle D.O."/>
            <person name="Truco M.J."/>
            <person name="Xia R."/>
            <person name="Zhu S."/>
            <person name="Xu C."/>
            <person name="Xu H."/>
            <person name="Xu X."/>
            <person name="Cox K."/>
            <person name="Korf I."/>
            <person name="Meyers B.C."/>
            <person name="Michelmore R.W."/>
        </authorList>
    </citation>
    <scope>NUCLEOTIDE SEQUENCE [LARGE SCALE GENOMIC DNA]</scope>
    <source>
        <strain evidence="2">cv. Salinas</strain>
        <tissue evidence="1">Seedlings</tissue>
    </source>
</reference>
<dbReference type="Proteomes" id="UP000235145">
    <property type="component" value="Unassembled WGS sequence"/>
</dbReference>
<dbReference type="AlphaFoldDB" id="A0A9R1VVW8"/>
<dbReference type="PANTHER" id="PTHR31569">
    <property type="entry name" value="SWIM-TYPE DOMAIN-CONTAINING PROTEIN"/>
    <property type="match status" value="1"/>
</dbReference>
<keyword evidence="2" id="KW-1185">Reference proteome</keyword>